<dbReference type="Proteomes" id="UP001347796">
    <property type="component" value="Unassembled WGS sequence"/>
</dbReference>
<comment type="caution">
    <text evidence="3">The sequence shown here is derived from an EMBL/GenBank/DDBJ whole genome shotgun (WGS) entry which is preliminary data.</text>
</comment>
<keyword evidence="2" id="KW-1015">Disulfide bond</keyword>
<proteinExistence type="predicted"/>
<keyword evidence="1" id="KW-0732">Signal</keyword>
<dbReference type="AlphaFoldDB" id="A0AAN8GCD5"/>
<organism evidence="3 4">
    <name type="scientific">Patella caerulea</name>
    <name type="common">Rayed Mediterranean limpet</name>
    <dbReference type="NCBI Taxonomy" id="87958"/>
    <lineage>
        <taxon>Eukaryota</taxon>
        <taxon>Metazoa</taxon>
        <taxon>Spiralia</taxon>
        <taxon>Lophotrochozoa</taxon>
        <taxon>Mollusca</taxon>
        <taxon>Gastropoda</taxon>
        <taxon>Patellogastropoda</taxon>
        <taxon>Patelloidea</taxon>
        <taxon>Patellidae</taxon>
        <taxon>Patella</taxon>
    </lineage>
</organism>
<sequence>MNGTIPSPKDGIVKRNTCVNARSGTDFAGTCCSITIPIDVRNCGDFVIYNLRNTPGCPMSYCVESPPLLPSAPRLIGPEIIGNRFRFACTILFPVGASDVAFDITWSFDGQPINGVPVTSITGDVRVSYLDQEHWRGNVGKTLRCHVRAFYTSMSSVKGRFSESDGYWGGIMVSPNTISVSESGDEQPVNVTCTLPVLCHHKRECAIHLTMDVQQGSWEDIVASRDCRLKLNRDDWNPVKRSAMAVTSIMATRDFVDDGDQQLLLNFNPDFSAASDIWQGYSFPGAKVITLDGITSRCYAFSDPHIRGLERIGVYHLYEEGDYIFLRNKRRAFEIHIRSWPCVGRGCICAVVIREGNDVISVDVCDNTNGITPAKLRVLSGQDVAPGTKIQRSRDGQTFMVSKGLQSFETAIKIKIF</sequence>
<protein>
    <submittedName>
        <fullName evidence="3">Uncharacterized protein</fullName>
    </submittedName>
</protein>
<dbReference type="PANTHER" id="PTHR14949:SF51">
    <property type="entry name" value="VON WILLEBRAND FACTOR D AND EGF DOMAIN-CONTAINING PROTEIN"/>
    <property type="match status" value="1"/>
</dbReference>
<evidence type="ECO:0000256" key="1">
    <source>
        <dbReference type="ARBA" id="ARBA00022729"/>
    </source>
</evidence>
<dbReference type="EMBL" id="JAZGQO010000018">
    <property type="protein sequence ID" value="KAK6167141.1"/>
    <property type="molecule type" value="Genomic_DNA"/>
</dbReference>
<dbReference type="GO" id="GO:0005102">
    <property type="term" value="F:signaling receptor binding"/>
    <property type="evidence" value="ECO:0007669"/>
    <property type="project" value="TreeGrafter"/>
</dbReference>
<reference evidence="3 4" key="1">
    <citation type="submission" date="2024-01" db="EMBL/GenBank/DDBJ databases">
        <title>The genome of the rayed Mediterranean limpet Patella caerulea (Linnaeus, 1758).</title>
        <authorList>
            <person name="Anh-Thu Weber A."/>
            <person name="Halstead-Nussloch G."/>
        </authorList>
    </citation>
    <scope>NUCLEOTIDE SEQUENCE [LARGE SCALE GENOMIC DNA]</scope>
    <source>
        <strain evidence="3">AATW-2023a</strain>
        <tissue evidence="3">Whole specimen</tissue>
    </source>
</reference>
<name>A0AAN8GCD5_PATCE</name>
<keyword evidence="4" id="KW-1185">Reference proteome</keyword>
<dbReference type="PANTHER" id="PTHR14949">
    <property type="entry name" value="EGF-LIKE-DOMAIN, MULTIPLE 7, 8"/>
    <property type="match status" value="1"/>
</dbReference>
<dbReference type="GO" id="GO:0009986">
    <property type="term" value="C:cell surface"/>
    <property type="evidence" value="ECO:0007669"/>
    <property type="project" value="TreeGrafter"/>
</dbReference>
<dbReference type="GO" id="GO:0005576">
    <property type="term" value="C:extracellular region"/>
    <property type="evidence" value="ECO:0007669"/>
    <property type="project" value="TreeGrafter"/>
</dbReference>
<evidence type="ECO:0000313" key="3">
    <source>
        <dbReference type="EMBL" id="KAK6167141.1"/>
    </source>
</evidence>
<evidence type="ECO:0000256" key="2">
    <source>
        <dbReference type="ARBA" id="ARBA00023157"/>
    </source>
</evidence>
<evidence type="ECO:0000313" key="4">
    <source>
        <dbReference type="Proteomes" id="UP001347796"/>
    </source>
</evidence>
<dbReference type="InterPro" id="IPR050969">
    <property type="entry name" value="Dev_Signal_Modulators"/>
</dbReference>
<gene>
    <name evidence="3" type="ORF">SNE40_021239</name>
</gene>
<accession>A0AAN8GCD5</accession>